<dbReference type="InterPro" id="IPR050585">
    <property type="entry name" value="Xaa-Pro_dipeptidyl-ppase/CocE"/>
</dbReference>
<dbReference type="Proteomes" id="UP000522688">
    <property type="component" value="Unassembled WGS sequence"/>
</dbReference>
<sequence>MTHDATSTDERAEEARVENSGRPDPSRVGDSGDPAADRVGGTERRQESGAADGGGGDGTGDRVLRELPFPDRAEVEADRERRRRAEARLLDDARVQAGARELNAQGVLPVAVRDEWVPMPDGTRLHARIWAPITDEPVPVLLEYLPYRLDDWTAPRDSERHPWYAARGYASVRVDIRGTGSSDGLFDDEYSEQELADGVALIEWLAARPWSTGAVGAFGISWGGFNALQLAGRAPAALKAIVTVCSTDDRYDNDVHYMGGAVLGIDMASWGGTMFAFNSRPPRPEVVGADWIARWRERLEHNRPMTTTWLSHQERDDYWRHGSVCEDHSSIRAAVLAVGGWADPYRDAVLRLVENVDAPVKGIIGPWSHQYPDRGLAPGPGIGFLQETLRWWDRWLQGIPTGVDEEPALRAWINDSEPPATYYANRTGRWVAASSWPARETDARTVPLSALRGGGHGDVVVRSPQSTGLDAGRFFPFGNATDLPPDQRAEDGRSVCFDLVVGDGGDAPLDLLGRVVVDLAVTSDVPDATVIVRLCDVAPDGASTLVTRGVLNLNKRNGRDRADDPMEARVEQTVRVELVSTGHSLPAGHRLRIAVSSAYWPWVWPHPVEATLTVAPERSSVTLPVWTRGRDEGPVDDGIVFEAPQRAEPLAIRALPATSDLPQRSVSHDVGTGEWVLDVDPGYGGGRVYPDGLVFTEDSRETYRIVDGDPLSASAESRWAIGLEKPDWRAWLETSSRVTASAAEFRVENTVTAWARDGGPEAEVVLVAERSFDERVPRTSA</sequence>
<dbReference type="EMBL" id="JACGWW010000002">
    <property type="protein sequence ID" value="MBA8813113.1"/>
    <property type="molecule type" value="Genomic_DNA"/>
</dbReference>
<protein>
    <submittedName>
        <fullName evidence="4">Peptidase S15</fullName>
    </submittedName>
</protein>
<dbReference type="InterPro" id="IPR013736">
    <property type="entry name" value="Xaa-Pro_dipept_C"/>
</dbReference>
<dbReference type="Gene3D" id="3.40.50.1820">
    <property type="entry name" value="alpha/beta hydrolase"/>
    <property type="match status" value="1"/>
</dbReference>
<dbReference type="Gene3D" id="2.60.120.260">
    <property type="entry name" value="Galactose-binding domain-like"/>
    <property type="match status" value="1"/>
</dbReference>
<dbReference type="InterPro" id="IPR000383">
    <property type="entry name" value="Xaa-Pro-like_dom"/>
</dbReference>
<reference evidence="4 6" key="1">
    <citation type="submission" date="2019-07" db="EMBL/GenBank/DDBJ databases">
        <title>Whole genome shotgun sequence of Frigoribacterium faeni NBRC 103066.</title>
        <authorList>
            <person name="Hosoyama A."/>
            <person name="Uohara A."/>
            <person name="Ohji S."/>
            <person name="Ichikawa N."/>
        </authorList>
    </citation>
    <scope>NUCLEOTIDE SEQUENCE [LARGE SCALE GENOMIC DNA]</scope>
    <source>
        <strain evidence="4 6">NBRC 103066</strain>
    </source>
</reference>
<evidence type="ECO:0000256" key="2">
    <source>
        <dbReference type="SAM" id="MobiDB-lite"/>
    </source>
</evidence>
<organism evidence="5 7">
    <name type="scientific">Frigoribacterium faeni</name>
    <dbReference type="NCBI Taxonomy" id="145483"/>
    <lineage>
        <taxon>Bacteria</taxon>
        <taxon>Bacillati</taxon>
        <taxon>Actinomycetota</taxon>
        <taxon>Actinomycetes</taxon>
        <taxon>Micrococcales</taxon>
        <taxon>Microbacteriaceae</taxon>
        <taxon>Frigoribacterium</taxon>
    </lineage>
</organism>
<dbReference type="Gene3D" id="1.10.3020.10">
    <property type="entry name" value="alpha-amino acid ester hydrolase ( Helical cap domain)"/>
    <property type="match status" value="1"/>
</dbReference>
<keyword evidence="6" id="KW-1185">Reference proteome</keyword>
<gene>
    <name evidence="5" type="ORF">FB463_001362</name>
    <name evidence="4" type="ORF">FFA01_17260</name>
</gene>
<dbReference type="GO" id="GO:0008239">
    <property type="term" value="F:dipeptidyl-peptidase activity"/>
    <property type="evidence" value="ECO:0007669"/>
    <property type="project" value="InterPro"/>
</dbReference>
<accession>A0A7W3JHW2</accession>
<proteinExistence type="predicted"/>
<evidence type="ECO:0000313" key="6">
    <source>
        <dbReference type="Proteomes" id="UP000321154"/>
    </source>
</evidence>
<evidence type="ECO:0000256" key="1">
    <source>
        <dbReference type="ARBA" id="ARBA00022801"/>
    </source>
</evidence>
<feature type="domain" description="Xaa-Pro dipeptidyl-peptidase C-terminal" evidence="3">
    <location>
        <begin position="389"/>
        <end position="622"/>
    </location>
</feature>
<dbReference type="PANTHER" id="PTHR43056">
    <property type="entry name" value="PEPTIDASE S9 PROLYL OLIGOPEPTIDASE"/>
    <property type="match status" value="1"/>
</dbReference>
<dbReference type="SMART" id="SM00939">
    <property type="entry name" value="PepX_C"/>
    <property type="match status" value="1"/>
</dbReference>
<dbReference type="AlphaFoldDB" id="A0A7W3JHW2"/>
<evidence type="ECO:0000313" key="7">
    <source>
        <dbReference type="Proteomes" id="UP000522688"/>
    </source>
</evidence>
<feature type="region of interest" description="Disordered" evidence="2">
    <location>
        <begin position="1"/>
        <end position="80"/>
    </location>
</feature>
<comment type="caution">
    <text evidence="5">The sequence shown here is derived from an EMBL/GenBank/DDBJ whole genome shotgun (WGS) entry which is preliminary data.</text>
</comment>
<dbReference type="EMBL" id="BJUV01000015">
    <property type="protein sequence ID" value="GEK83417.1"/>
    <property type="molecule type" value="Genomic_DNA"/>
</dbReference>
<evidence type="ECO:0000313" key="5">
    <source>
        <dbReference type="EMBL" id="MBA8813113.1"/>
    </source>
</evidence>
<dbReference type="Pfam" id="PF08530">
    <property type="entry name" value="PepX_C"/>
    <property type="match status" value="1"/>
</dbReference>
<evidence type="ECO:0000313" key="4">
    <source>
        <dbReference type="EMBL" id="GEK83417.1"/>
    </source>
</evidence>
<dbReference type="PANTHER" id="PTHR43056:SF10">
    <property type="entry name" value="COCE_NOND FAMILY, PUTATIVE (AFU_ORTHOLOGUE AFUA_7G00600)-RELATED"/>
    <property type="match status" value="1"/>
</dbReference>
<dbReference type="InterPro" id="IPR029058">
    <property type="entry name" value="AB_hydrolase_fold"/>
</dbReference>
<dbReference type="RefSeq" id="WP_244289773.1">
    <property type="nucleotide sequence ID" value="NZ_BAAAHR010000002.1"/>
</dbReference>
<dbReference type="Proteomes" id="UP000321154">
    <property type="component" value="Unassembled WGS sequence"/>
</dbReference>
<evidence type="ECO:0000259" key="3">
    <source>
        <dbReference type="SMART" id="SM00939"/>
    </source>
</evidence>
<name>A0A7W3JHW2_9MICO</name>
<dbReference type="SUPFAM" id="SSF53474">
    <property type="entry name" value="alpha/beta-Hydrolases"/>
    <property type="match status" value="1"/>
</dbReference>
<feature type="compositionally biased region" description="Basic and acidic residues" evidence="2">
    <location>
        <begin position="1"/>
        <end position="27"/>
    </location>
</feature>
<feature type="compositionally biased region" description="Basic and acidic residues" evidence="2">
    <location>
        <begin position="59"/>
        <end position="80"/>
    </location>
</feature>
<dbReference type="Pfam" id="PF02129">
    <property type="entry name" value="Peptidase_S15"/>
    <property type="match status" value="1"/>
</dbReference>
<dbReference type="InterPro" id="IPR008979">
    <property type="entry name" value="Galactose-bd-like_sf"/>
</dbReference>
<reference evidence="5 7" key="2">
    <citation type="submission" date="2020-07" db="EMBL/GenBank/DDBJ databases">
        <title>Sequencing the genomes of 1000 actinobacteria strains.</title>
        <authorList>
            <person name="Klenk H.-P."/>
        </authorList>
    </citation>
    <scope>NUCLEOTIDE SEQUENCE [LARGE SCALE GENOMIC DNA]</scope>
    <source>
        <strain evidence="5 7">DSM 10309</strain>
    </source>
</reference>
<dbReference type="SUPFAM" id="SSF49785">
    <property type="entry name" value="Galactose-binding domain-like"/>
    <property type="match status" value="1"/>
</dbReference>
<dbReference type="NCBIfam" id="TIGR00976">
    <property type="entry name" value="CocE_NonD"/>
    <property type="match status" value="1"/>
</dbReference>
<dbReference type="InterPro" id="IPR005674">
    <property type="entry name" value="CocE/Ser_esterase"/>
</dbReference>
<keyword evidence="1" id="KW-0378">Hydrolase</keyword>